<keyword evidence="3" id="KW-1133">Transmembrane helix</keyword>
<dbReference type="PANTHER" id="PTHR40018:SF1">
    <property type="entry name" value="[PSI+] INDUCTION PROTEIN 2"/>
    <property type="match status" value="1"/>
</dbReference>
<feature type="transmembrane region" description="Helical" evidence="3">
    <location>
        <begin position="35"/>
        <end position="56"/>
    </location>
</feature>
<dbReference type="HOGENOM" id="CLU_077184_0_0_1"/>
<keyword evidence="3" id="KW-0812">Transmembrane</keyword>
<sequence length="313" mass="36094">MLVCKVTQSLGLNERSVKEDLESFKSWDTCMDDKACKIVAIVGIVLACIVVIWLIGSLLTCFRQGVGGICEFICWCSSCYKNRSNQNVNQAYQPAQPVGSYEPATIIYQPVQPPQSMYSNDKNDGYYNEYGNNGSNDVFELEQTIDLDAQKQIQRDKEEELARQQELELQREAEEQRKQEQQQELEREKQIQKENLLRRQEEIKRQIEVQRAQFDTRRQVNIPGGEPNDDRRNTFIEMASPQSAIPSYPQQQYMGKITPLQPAAAHSNSPTSYQQTYTSPDAMHQQQMYTQSNSNSNAPYPTDDYIPKTHNYY</sequence>
<feature type="coiled-coil region" evidence="1">
    <location>
        <begin position="147"/>
        <end position="213"/>
    </location>
</feature>
<feature type="compositionally biased region" description="Polar residues" evidence="2">
    <location>
        <begin position="286"/>
        <end position="299"/>
    </location>
</feature>
<dbReference type="GO" id="GO:0005886">
    <property type="term" value="C:plasma membrane"/>
    <property type="evidence" value="ECO:0007669"/>
    <property type="project" value="EnsemblFungi"/>
</dbReference>
<dbReference type="InParanoid" id="H2B0W2"/>
<dbReference type="AlphaFoldDB" id="H2B0W2"/>
<organism evidence="4 5">
    <name type="scientific">Kazachstania africana (strain ATCC 22294 / BCRC 22015 / CBS 2517 / CECT 1963 / NBRC 1671 / NRRL Y-8276)</name>
    <name type="common">Yeast</name>
    <name type="synonym">Kluyveromyces africanus</name>
    <dbReference type="NCBI Taxonomy" id="1071382"/>
    <lineage>
        <taxon>Eukaryota</taxon>
        <taxon>Fungi</taxon>
        <taxon>Dikarya</taxon>
        <taxon>Ascomycota</taxon>
        <taxon>Saccharomycotina</taxon>
        <taxon>Saccharomycetes</taxon>
        <taxon>Saccharomycetales</taxon>
        <taxon>Saccharomycetaceae</taxon>
        <taxon>Kazachstania</taxon>
    </lineage>
</organism>
<dbReference type="KEGG" id="kaf:KAFR_0J01980"/>
<feature type="region of interest" description="Disordered" evidence="2">
    <location>
        <begin position="286"/>
        <end position="313"/>
    </location>
</feature>
<dbReference type="eggNOG" id="ENOG502S5JV">
    <property type="taxonomic scope" value="Eukaryota"/>
</dbReference>
<dbReference type="EMBL" id="HE650830">
    <property type="protein sequence ID" value="CCF60262.1"/>
    <property type="molecule type" value="Genomic_DNA"/>
</dbReference>
<evidence type="ECO:0000256" key="1">
    <source>
        <dbReference type="SAM" id="Coils"/>
    </source>
</evidence>
<dbReference type="PANTHER" id="PTHR40018">
    <property type="entry name" value="[PSI+] INDUCTION PROTEIN 2"/>
    <property type="match status" value="1"/>
</dbReference>
<keyword evidence="1" id="KW-0175">Coiled coil</keyword>
<evidence type="ECO:0008006" key="6">
    <source>
        <dbReference type="Google" id="ProtNLM"/>
    </source>
</evidence>
<keyword evidence="3" id="KW-0472">Membrane</keyword>
<accession>H2B0W2</accession>
<evidence type="ECO:0000256" key="3">
    <source>
        <dbReference type="SAM" id="Phobius"/>
    </source>
</evidence>
<dbReference type="Proteomes" id="UP000005220">
    <property type="component" value="Chromosome 10"/>
</dbReference>
<keyword evidence="5" id="KW-1185">Reference proteome</keyword>
<evidence type="ECO:0000313" key="5">
    <source>
        <dbReference type="Proteomes" id="UP000005220"/>
    </source>
</evidence>
<dbReference type="GO" id="GO:0005935">
    <property type="term" value="C:cellular bud neck"/>
    <property type="evidence" value="ECO:0007669"/>
    <property type="project" value="EnsemblFungi"/>
</dbReference>
<dbReference type="RefSeq" id="XP_003959397.1">
    <property type="nucleotide sequence ID" value="XM_003959348.1"/>
</dbReference>
<evidence type="ECO:0000313" key="4">
    <source>
        <dbReference type="EMBL" id="CCF60262.1"/>
    </source>
</evidence>
<gene>
    <name evidence="4" type="primary">KAFR0J01980</name>
    <name evidence="4" type="ORF">KAFR_0J01980</name>
</gene>
<name>H2B0W2_KAZAF</name>
<proteinExistence type="predicted"/>
<dbReference type="GeneID" id="13883912"/>
<reference evidence="4 5" key="1">
    <citation type="journal article" date="2011" name="Proc. Natl. Acad. Sci. U.S.A.">
        <title>Evolutionary erosion of yeast sex chromosomes by mating-type switching accidents.</title>
        <authorList>
            <person name="Gordon J.L."/>
            <person name="Armisen D."/>
            <person name="Proux-Wera E."/>
            <person name="Oheigeartaigh S.S."/>
            <person name="Byrne K.P."/>
            <person name="Wolfe K.H."/>
        </authorList>
    </citation>
    <scope>NUCLEOTIDE SEQUENCE [LARGE SCALE GENOMIC DNA]</scope>
    <source>
        <strain evidence="5">ATCC 22294 / BCRC 22015 / CBS 2517 / CECT 1963 / NBRC 1671 / NRRL Y-8276</strain>
    </source>
</reference>
<dbReference type="STRING" id="1071382.H2B0W2"/>
<dbReference type="InterPro" id="IPR037504">
    <property type="entry name" value="PSI_induc_2"/>
</dbReference>
<protein>
    <recommendedName>
        <fullName evidence="6">[PSI+] induction protein 2</fullName>
    </recommendedName>
</protein>
<dbReference type="OrthoDB" id="3980401at2759"/>
<evidence type="ECO:0000256" key="2">
    <source>
        <dbReference type="SAM" id="MobiDB-lite"/>
    </source>
</evidence>